<dbReference type="Gene3D" id="2.60.40.10">
    <property type="entry name" value="Immunoglobulins"/>
    <property type="match status" value="1"/>
</dbReference>
<dbReference type="Proteomes" id="UP000278807">
    <property type="component" value="Unassembled WGS sequence"/>
</dbReference>
<feature type="domain" description="Fibronectin type-III" evidence="2">
    <location>
        <begin position="55"/>
        <end position="148"/>
    </location>
</feature>
<dbReference type="CDD" id="cd00063">
    <property type="entry name" value="FN3"/>
    <property type="match status" value="1"/>
</dbReference>
<protein>
    <submittedName>
        <fullName evidence="5">Fibronectin type-III domain-containing protein</fullName>
    </submittedName>
</protein>
<accession>A0A0R3TPZ5</accession>
<dbReference type="WBParaSite" id="HNAJ_0000958201-mRNA-1">
    <property type="protein sequence ID" value="HNAJ_0000958201-mRNA-1"/>
    <property type="gene ID" value="HNAJ_0000958201"/>
</dbReference>
<dbReference type="InterPro" id="IPR003961">
    <property type="entry name" value="FN3_dom"/>
</dbReference>
<dbReference type="PROSITE" id="PS50853">
    <property type="entry name" value="FN3"/>
    <property type="match status" value="1"/>
</dbReference>
<dbReference type="EMBL" id="UZAE01012664">
    <property type="protein sequence ID" value="VDO06140.1"/>
    <property type="molecule type" value="Genomic_DNA"/>
</dbReference>
<keyword evidence="1" id="KW-0472">Membrane</keyword>
<feature type="transmembrane region" description="Helical" evidence="1">
    <location>
        <begin position="196"/>
        <end position="221"/>
    </location>
</feature>
<evidence type="ECO:0000256" key="1">
    <source>
        <dbReference type="SAM" id="Phobius"/>
    </source>
</evidence>
<evidence type="ECO:0000313" key="5">
    <source>
        <dbReference type="WBParaSite" id="HNAJ_0000958201-mRNA-1"/>
    </source>
</evidence>
<dbReference type="SUPFAM" id="SSF49265">
    <property type="entry name" value="Fibronectin type III"/>
    <property type="match status" value="1"/>
</dbReference>
<keyword evidence="4" id="KW-1185">Reference proteome</keyword>
<reference evidence="5" key="1">
    <citation type="submission" date="2017-02" db="UniProtKB">
        <authorList>
            <consortium name="WormBaseParasite"/>
        </authorList>
    </citation>
    <scope>IDENTIFICATION</scope>
</reference>
<feature type="transmembrane region" description="Helical" evidence="1">
    <location>
        <begin position="227"/>
        <end position="253"/>
    </location>
</feature>
<name>A0A0R3TPZ5_RODNA</name>
<organism evidence="5">
    <name type="scientific">Rodentolepis nana</name>
    <name type="common">Dwarf tapeworm</name>
    <name type="synonym">Hymenolepis nana</name>
    <dbReference type="NCBI Taxonomy" id="102285"/>
    <lineage>
        <taxon>Eukaryota</taxon>
        <taxon>Metazoa</taxon>
        <taxon>Spiralia</taxon>
        <taxon>Lophotrochozoa</taxon>
        <taxon>Platyhelminthes</taxon>
        <taxon>Cestoda</taxon>
        <taxon>Eucestoda</taxon>
        <taxon>Cyclophyllidea</taxon>
        <taxon>Hymenolepididae</taxon>
        <taxon>Rodentolepis</taxon>
    </lineage>
</organism>
<dbReference type="AlphaFoldDB" id="A0A0R3TPZ5"/>
<dbReference type="InterPro" id="IPR013783">
    <property type="entry name" value="Ig-like_fold"/>
</dbReference>
<keyword evidence="1" id="KW-1133">Transmembrane helix</keyword>
<evidence type="ECO:0000313" key="3">
    <source>
        <dbReference type="EMBL" id="VDO06140.1"/>
    </source>
</evidence>
<sequence>MDFRCSILFYTVTEPEATSTQRISFNEAKWNAMFPDHEFQHLNLFHGEEKEDPTVPTGVEFREKNTTGIILKWDSPKETDGTIDGYDVIYTYGQGLFKMTTDDANMVTVPLIPGITAIEACVAAITNKAVKSEMLNVSIPVFLDISDASTAVHYVPGAEVSKDPKNNALVDTFAVSKEGKTDGEFQDVPSAKPSTLVIALIGVGIELALLSVIGVTIYLYVPSAKPSTLVIALIGAGIVLALLSVIGVTICLCMRNKGRYEVS</sequence>
<evidence type="ECO:0000313" key="4">
    <source>
        <dbReference type="Proteomes" id="UP000278807"/>
    </source>
</evidence>
<proteinExistence type="predicted"/>
<dbReference type="InterPro" id="IPR036116">
    <property type="entry name" value="FN3_sf"/>
</dbReference>
<evidence type="ECO:0000259" key="2">
    <source>
        <dbReference type="PROSITE" id="PS50853"/>
    </source>
</evidence>
<keyword evidence="1" id="KW-0812">Transmembrane</keyword>
<gene>
    <name evidence="3" type="ORF">HNAJ_LOCUS9577</name>
</gene>
<reference evidence="3 4" key="2">
    <citation type="submission" date="2018-11" db="EMBL/GenBank/DDBJ databases">
        <authorList>
            <consortium name="Pathogen Informatics"/>
        </authorList>
    </citation>
    <scope>NUCLEOTIDE SEQUENCE [LARGE SCALE GENOMIC DNA]</scope>
</reference>
<dbReference type="Pfam" id="PF00041">
    <property type="entry name" value="fn3"/>
    <property type="match status" value="1"/>
</dbReference>